<accession>A0A9D9H651</accession>
<dbReference type="PANTHER" id="PTHR43249:SF1">
    <property type="entry name" value="D-GLUCOSIDE 3-DEHYDROGENASE"/>
    <property type="match status" value="1"/>
</dbReference>
<evidence type="ECO:0000259" key="1">
    <source>
        <dbReference type="Pfam" id="PF01408"/>
    </source>
</evidence>
<dbReference type="PANTHER" id="PTHR43249">
    <property type="entry name" value="UDP-N-ACETYL-2-AMINO-2-DEOXY-D-GLUCURONATE OXIDASE"/>
    <property type="match status" value="1"/>
</dbReference>
<feature type="domain" description="GFO/IDH/MocA-like oxidoreductase" evidence="2">
    <location>
        <begin position="128"/>
        <end position="249"/>
    </location>
</feature>
<organism evidence="3 4">
    <name type="scientific">Candidatus Ornithospirochaeta stercoripullorum</name>
    <dbReference type="NCBI Taxonomy" id="2840899"/>
    <lineage>
        <taxon>Bacteria</taxon>
        <taxon>Pseudomonadati</taxon>
        <taxon>Spirochaetota</taxon>
        <taxon>Spirochaetia</taxon>
        <taxon>Spirochaetales</taxon>
        <taxon>Spirochaetaceae</taxon>
        <taxon>Spirochaetaceae incertae sedis</taxon>
        <taxon>Candidatus Ornithospirochaeta</taxon>
    </lineage>
</organism>
<name>A0A9D9H651_9SPIO</name>
<evidence type="ECO:0000313" key="4">
    <source>
        <dbReference type="Proteomes" id="UP000823615"/>
    </source>
</evidence>
<dbReference type="Gene3D" id="3.30.360.10">
    <property type="entry name" value="Dihydrodipicolinate Reductase, domain 2"/>
    <property type="match status" value="1"/>
</dbReference>
<reference evidence="3" key="2">
    <citation type="journal article" date="2021" name="PeerJ">
        <title>Extensive microbial diversity within the chicken gut microbiome revealed by metagenomics and culture.</title>
        <authorList>
            <person name="Gilroy R."/>
            <person name="Ravi A."/>
            <person name="Getino M."/>
            <person name="Pursley I."/>
            <person name="Horton D.L."/>
            <person name="Alikhan N.F."/>
            <person name="Baker D."/>
            <person name="Gharbi K."/>
            <person name="Hall N."/>
            <person name="Watson M."/>
            <person name="Adriaenssens E.M."/>
            <person name="Foster-Nyarko E."/>
            <person name="Jarju S."/>
            <person name="Secka A."/>
            <person name="Antonio M."/>
            <person name="Oren A."/>
            <person name="Chaudhuri R.R."/>
            <person name="La Ragione R."/>
            <person name="Hildebrand F."/>
            <person name="Pallen M.J."/>
        </authorList>
    </citation>
    <scope>NUCLEOTIDE SEQUENCE</scope>
    <source>
        <strain evidence="3">7293</strain>
    </source>
</reference>
<evidence type="ECO:0000313" key="3">
    <source>
        <dbReference type="EMBL" id="MBO8436268.1"/>
    </source>
</evidence>
<dbReference type="GO" id="GO:0000166">
    <property type="term" value="F:nucleotide binding"/>
    <property type="evidence" value="ECO:0007669"/>
    <property type="project" value="InterPro"/>
</dbReference>
<dbReference type="InterPro" id="IPR000683">
    <property type="entry name" value="Gfo/Idh/MocA-like_OxRdtase_N"/>
</dbReference>
<dbReference type="Gene3D" id="3.40.50.720">
    <property type="entry name" value="NAD(P)-binding Rossmann-like Domain"/>
    <property type="match status" value="1"/>
</dbReference>
<dbReference type="InterPro" id="IPR052515">
    <property type="entry name" value="Gfo/Idh/MocA_Oxidoreductase"/>
</dbReference>
<dbReference type="Pfam" id="PF01408">
    <property type="entry name" value="GFO_IDH_MocA"/>
    <property type="match status" value="1"/>
</dbReference>
<dbReference type="EMBL" id="JADIMT010000058">
    <property type="protein sequence ID" value="MBO8436268.1"/>
    <property type="molecule type" value="Genomic_DNA"/>
</dbReference>
<dbReference type="AlphaFoldDB" id="A0A9D9H651"/>
<evidence type="ECO:0000259" key="2">
    <source>
        <dbReference type="Pfam" id="PF22725"/>
    </source>
</evidence>
<protein>
    <submittedName>
        <fullName evidence="3">Gfo/Idh/MocA family oxidoreductase</fullName>
    </submittedName>
</protein>
<comment type="caution">
    <text evidence="3">The sequence shown here is derived from an EMBL/GenBank/DDBJ whole genome shotgun (WGS) entry which is preliminary data.</text>
</comment>
<dbReference type="SUPFAM" id="SSF51735">
    <property type="entry name" value="NAD(P)-binding Rossmann-fold domains"/>
    <property type="match status" value="1"/>
</dbReference>
<dbReference type="Proteomes" id="UP000823615">
    <property type="component" value="Unassembled WGS sequence"/>
</dbReference>
<sequence length="343" mass="37609">MREFQIGIIGVGTVAATHVKAVAALPSVHIRAVCDIKGRNEISVPEGAAYYQDYQEMLGAERLDAVHICLPHYLHMPVMKAVAEHGIPVLCEKPVGMNFSEVQEMASYSEKYGVPIAVCMQNRWNNTFQALKAAVSGGEHGRLIGLKAVALWSRDAAYYQKAPWRGDMRYAGGGCLINQAVHTLDQIIQIGGDVASVEGVVTNVLDYDIDVEDSSVSNVVFRNGARALIIASNAHVVNSTIEIEAVTEKSIFTIKDFKLYRAPASDPLDKTLVVEDELMPGSKSYYGAGHVHLINDFYSYLSGSDVPFVTVEDAGRVIGLIDLIRKSSREGRRTEWEELYGEC</sequence>
<reference evidence="3" key="1">
    <citation type="submission" date="2020-10" db="EMBL/GenBank/DDBJ databases">
        <authorList>
            <person name="Gilroy R."/>
        </authorList>
    </citation>
    <scope>NUCLEOTIDE SEQUENCE</scope>
    <source>
        <strain evidence="3">7293</strain>
    </source>
</reference>
<feature type="domain" description="Gfo/Idh/MocA-like oxidoreductase N-terminal" evidence="1">
    <location>
        <begin position="4"/>
        <end position="118"/>
    </location>
</feature>
<dbReference type="SUPFAM" id="SSF55347">
    <property type="entry name" value="Glyceraldehyde-3-phosphate dehydrogenase-like, C-terminal domain"/>
    <property type="match status" value="1"/>
</dbReference>
<dbReference type="Pfam" id="PF22725">
    <property type="entry name" value="GFO_IDH_MocA_C3"/>
    <property type="match status" value="1"/>
</dbReference>
<gene>
    <name evidence="3" type="ORF">IAA97_04755</name>
</gene>
<proteinExistence type="predicted"/>
<dbReference type="InterPro" id="IPR055170">
    <property type="entry name" value="GFO_IDH_MocA-like_dom"/>
</dbReference>
<dbReference type="InterPro" id="IPR036291">
    <property type="entry name" value="NAD(P)-bd_dom_sf"/>
</dbReference>